<gene>
    <name evidence="5" type="ORF">IQ13_2768</name>
</gene>
<organism evidence="5 6">
    <name type="scientific">Lacibacter cauensis</name>
    <dbReference type="NCBI Taxonomy" id="510947"/>
    <lineage>
        <taxon>Bacteria</taxon>
        <taxon>Pseudomonadati</taxon>
        <taxon>Bacteroidota</taxon>
        <taxon>Chitinophagia</taxon>
        <taxon>Chitinophagales</taxon>
        <taxon>Chitinophagaceae</taxon>
        <taxon>Lacibacter</taxon>
    </lineage>
</organism>
<keyword evidence="6" id="KW-1185">Reference proteome</keyword>
<reference evidence="5 6" key="1">
    <citation type="journal article" date="2015" name="Stand. Genomic Sci.">
        <title>Genomic Encyclopedia of Bacterial and Archaeal Type Strains, Phase III: the genomes of soil and plant-associated and newly described type strains.</title>
        <authorList>
            <person name="Whitman W.B."/>
            <person name="Woyke T."/>
            <person name="Klenk H.P."/>
            <person name="Zhou Y."/>
            <person name="Lilburn T.G."/>
            <person name="Beck B.J."/>
            <person name="De Vos P."/>
            <person name="Vandamme P."/>
            <person name="Eisen J.A."/>
            <person name="Garrity G."/>
            <person name="Hugenholtz P."/>
            <person name="Kyrpides N.C."/>
        </authorList>
    </citation>
    <scope>NUCLEOTIDE SEQUENCE [LARGE SCALE GENOMIC DNA]</scope>
    <source>
        <strain evidence="5 6">CGMCC 1.7271</strain>
    </source>
</reference>
<dbReference type="InterPro" id="IPR056823">
    <property type="entry name" value="TEN-like_YD-shell"/>
</dbReference>
<evidence type="ECO:0000313" key="5">
    <source>
        <dbReference type="EMBL" id="TWI81749.1"/>
    </source>
</evidence>
<evidence type="ECO:0000313" key="6">
    <source>
        <dbReference type="Proteomes" id="UP000316167"/>
    </source>
</evidence>
<keyword evidence="1" id="KW-0677">Repeat</keyword>
<comment type="caution">
    <text evidence="5">The sequence shown here is derived from an EMBL/GenBank/DDBJ whole genome shotgun (WGS) entry which is preliminary data.</text>
</comment>
<feature type="domain" description="DUF6531" evidence="3">
    <location>
        <begin position="29"/>
        <end position="92"/>
    </location>
</feature>
<dbReference type="Pfam" id="PF20148">
    <property type="entry name" value="DUF6531"/>
    <property type="match status" value="1"/>
</dbReference>
<accession>A0A562SKG7</accession>
<dbReference type="OrthoDB" id="9765204at2"/>
<feature type="chain" id="PRO_5021820649" evidence="2">
    <location>
        <begin position="28"/>
        <end position="560"/>
    </location>
</feature>
<protein>
    <submittedName>
        <fullName evidence="5">YD repeat-containing protein</fullName>
    </submittedName>
</protein>
<dbReference type="InterPro" id="IPR045351">
    <property type="entry name" value="DUF6531"/>
</dbReference>
<keyword evidence="2" id="KW-0732">Signal</keyword>
<dbReference type="Pfam" id="PF25023">
    <property type="entry name" value="TEN_YD-shell"/>
    <property type="match status" value="1"/>
</dbReference>
<evidence type="ECO:0000259" key="3">
    <source>
        <dbReference type="Pfam" id="PF20148"/>
    </source>
</evidence>
<sequence length="560" mass="63840">MIRKKKARCFFAAVCCMVLSTPLFTIAGVNLKNGNFYITYTDHDLTKSNGISIDRTYNSKTTSIGLFGFGWGSELETRLFAMGDGSVYIREFGGGSVTSFLQSVEDDLLLTTCINNIAKAAIENGDLVNNPVAINNFKKLMRESEERRRNSWEKYQTAGLLQMPAFPENTKWTTRDLGSQELVKTADGFKRQYNDGSYFLFNNDGLFTGKYDKYKQLVYTLAYNDTKQLRLITDKGGNQYAITTNNDGLITRLQTKQGTSVYLYKDKSLISTTDAGGNKYNYTYDDKYNMTSIGYSDGSFLKIEYYNVTLFVKKITDRNGTVTEYVYKNFYDAEGKINDNHYATWVIKANSYTNQPDSNYYEYEVRKKPNGASYTYRIVQRINGIETETVYSETCNNPVLRRKGVRETTFQYNQNCDLIYKETYDYIARAEYDEKLRKITRTEYISKTDGDTTINTFTYNANGDLVKATEGNKWILLSYNSEHKIVKMEYEDGILTYEYNSIGKPSNITVSGKGSITVEYDKYGEISKVESPDGSKTAIAVTQAMQALLSRTKPKGLDFN</sequence>
<proteinExistence type="predicted"/>
<evidence type="ECO:0000259" key="4">
    <source>
        <dbReference type="Pfam" id="PF25023"/>
    </source>
</evidence>
<feature type="domain" description="Teneurin-like YD-shell" evidence="4">
    <location>
        <begin position="244"/>
        <end position="545"/>
    </location>
</feature>
<dbReference type="AlphaFoldDB" id="A0A562SKG7"/>
<evidence type="ECO:0000256" key="1">
    <source>
        <dbReference type="ARBA" id="ARBA00022737"/>
    </source>
</evidence>
<dbReference type="Proteomes" id="UP000316167">
    <property type="component" value="Unassembled WGS sequence"/>
</dbReference>
<dbReference type="EMBL" id="VLLE01000004">
    <property type="protein sequence ID" value="TWI81749.1"/>
    <property type="molecule type" value="Genomic_DNA"/>
</dbReference>
<dbReference type="RefSeq" id="WP_144886925.1">
    <property type="nucleotide sequence ID" value="NZ_VLLE01000004.1"/>
</dbReference>
<dbReference type="Gene3D" id="2.180.10.10">
    <property type="entry name" value="RHS repeat-associated core"/>
    <property type="match status" value="1"/>
</dbReference>
<evidence type="ECO:0000256" key="2">
    <source>
        <dbReference type="SAM" id="SignalP"/>
    </source>
</evidence>
<feature type="signal peptide" evidence="2">
    <location>
        <begin position="1"/>
        <end position="27"/>
    </location>
</feature>
<name>A0A562SKG7_9BACT</name>